<proteinExistence type="predicted"/>
<dbReference type="Proteomes" id="UP000664032">
    <property type="component" value="Unassembled WGS sequence"/>
</dbReference>
<comment type="caution">
    <text evidence="1">The sequence shown here is derived from an EMBL/GenBank/DDBJ whole genome shotgun (WGS) entry which is preliminary data.</text>
</comment>
<dbReference type="EMBL" id="JAFIQS020000006">
    <property type="protein sequence ID" value="KAH9480354.1"/>
    <property type="molecule type" value="Genomic_DNA"/>
</dbReference>
<protein>
    <submittedName>
        <fullName evidence="1">Pepsin A</fullName>
    </submittedName>
</protein>
<reference evidence="1" key="1">
    <citation type="submission" date="2021-10" db="EMBL/GenBank/DDBJ databases">
        <title>Psilocybe cubensis genome.</title>
        <authorList>
            <person name="Mckernan K.J."/>
            <person name="Crawford S."/>
            <person name="Trippe A."/>
            <person name="Kane L.T."/>
            <person name="Mclaughlin S."/>
        </authorList>
    </citation>
    <scope>NUCLEOTIDE SEQUENCE</scope>
    <source>
        <strain evidence="1">MGC-MH-2018</strain>
    </source>
</reference>
<organism evidence="1 2">
    <name type="scientific">Psilocybe cubensis</name>
    <name type="common">Psychedelic mushroom</name>
    <name type="synonym">Stropharia cubensis</name>
    <dbReference type="NCBI Taxonomy" id="181762"/>
    <lineage>
        <taxon>Eukaryota</taxon>
        <taxon>Fungi</taxon>
        <taxon>Dikarya</taxon>
        <taxon>Basidiomycota</taxon>
        <taxon>Agaricomycotina</taxon>
        <taxon>Agaricomycetes</taxon>
        <taxon>Agaricomycetidae</taxon>
        <taxon>Agaricales</taxon>
        <taxon>Agaricineae</taxon>
        <taxon>Strophariaceae</taxon>
        <taxon>Psilocybe</taxon>
    </lineage>
</organism>
<name>A0ACB8GXN7_PSICU</name>
<sequence length="517" mass="55473">MFKGFTYAGLISTYVIQYSWILELVALVGAQYLFGHSTTQCSPINPLNMTNERSQRIQIGDGASTISGSVGLGNFIDLMYTVPVQLGQKTFALQLDTGSSDLWVLSENCHLNSCERANGSRYMSFSSVSSGIDVDMHYGDSSTSAYAFGTVAFDKASVAGITMLDQAFAVIDDTTNHILESTAEVSGIFGLSFPIASRIQEEVSAKTGALVQTDHFVEATPASGPILSRLAASGALHHPMFTIESQRTAIDTSGRGALTIGQLPEGIDNSTLTWVPVRLYSPDEGGLIAPSFAPGEIYPYRWEIDIDGVFLDGKRLPDSTIPANGVDSHRVSALIDTGNSVLRGPEDVVSNVLGSVSQAFHRTDEYPVAELPCHIPHSLAFQIGGKMFPIDPRDFISQLDPDNAVACQADNLVPTDPPSIGALFRWSLGTPFFRSNIVAFHFGNLTHPSVDPPRIGILSTVPENANELLQEAIRKAQLNGGNFPNGVEHAPTASAALKPQTTVFTGTEYLGVQSNVW</sequence>
<accession>A0ACB8GXN7</accession>
<gene>
    <name evidence="1" type="ORF">JR316_0006952</name>
</gene>
<evidence type="ECO:0000313" key="2">
    <source>
        <dbReference type="Proteomes" id="UP000664032"/>
    </source>
</evidence>
<keyword evidence="2" id="KW-1185">Reference proteome</keyword>
<evidence type="ECO:0000313" key="1">
    <source>
        <dbReference type="EMBL" id="KAH9480354.1"/>
    </source>
</evidence>